<evidence type="ECO:0000313" key="3">
    <source>
        <dbReference type="EMBL" id="CAI8031607.1"/>
    </source>
</evidence>
<keyword evidence="2" id="KW-0812">Transmembrane</keyword>
<dbReference type="Proteomes" id="UP001174909">
    <property type="component" value="Unassembled WGS sequence"/>
</dbReference>
<feature type="region of interest" description="Disordered" evidence="1">
    <location>
        <begin position="181"/>
        <end position="213"/>
    </location>
</feature>
<protein>
    <submittedName>
        <fullName evidence="3">Protein DD3-3</fullName>
    </submittedName>
</protein>
<evidence type="ECO:0000256" key="2">
    <source>
        <dbReference type="SAM" id="Phobius"/>
    </source>
</evidence>
<dbReference type="PANTHER" id="PTHR35170:SF2">
    <property type="entry name" value="PROTEIN DD3-3"/>
    <property type="match status" value="1"/>
</dbReference>
<proteinExistence type="predicted"/>
<dbReference type="EMBL" id="CASHTH010002554">
    <property type="protein sequence ID" value="CAI8031607.1"/>
    <property type="molecule type" value="Genomic_DNA"/>
</dbReference>
<feature type="compositionally biased region" description="Polar residues" evidence="1">
    <location>
        <begin position="489"/>
        <end position="499"/>
    </location>
</feature>
<comment type="caution">
    <text evidence="3">The sequence shown here is derived from an EMBL/GenBank/DDBJ whole genome shotgun (WGS) entry which is preliminary data.</text>
</comment>
<name>A0AA35SM61_GEOBA</name>
<feature type="region of interest" description="Disordered" evidence="1">
    <location>
        <begin position="318"/>
        <end position="342"/>
    </location>
</feature>
<feature type="transmembrane region" description="Helical" evidence="2">
    <location>
        <begin position="6"/>
        <end position="27"/>
    </location>
</feature>
<evidence type="ECO:0000313" key="4">
    <source>
        <dbReference type="Proteomes" id="UP001174909"/>
    </source>
</evidence>
<feature type="compositionally biased region" description="Polar residues" evidence="1">
    <location>
        <begin position="188"/>
        <end position="213"/>
    </location>
</feature>
<accession>A0AA35SM61</accession>
<feature type="transmembrane region" description="Helical" evidence="2">
    <location>
        <begin position="48"/>
        <end position="68"/>
    </location>
</feature>
<gene>
    <name evidence="3" type="ORF">GBAR_LOCUS17942</name>
</gene>
<reference evidence="3" key="1">
    <citation type="submission" date="2023-03" db="EMBL/GenBank/DDBJ databases">
        <authorList>
            <person name="Steffen K."/>
            <person name="Cardenas P."/>
        </authorList>
    </citation>
    <scope>NUCLEOTIDE SEQUENCE</scope>
</reference>
<dbReference type="InterPro" id="IPR053320">
    <property type="entry name" value="Protein_DD3-3_O-glyco"/>
</dbReference>
<evidence type="ECO:0000256" key="1">
    <source>
        <dbReference type="SAM" id="MobiDB-lite"/>
    </source>
</evidence>
<feature type="non-terminal residue" evidence="3">
    <location>
        <position position="570"/>
    </location>
</feature>
<feature type="region of interest" description="Disordered" evidence="1">
    <location>
        <begin position="487"/>
        <end position="511"/>
    </location>
</feature>
<keyword evidence="2" id="KW-1133">Transmembrane helix</keyword>
<dbReference type="AlphaFoldDB" id="A0AA35SM61"/>
<organism evidence="3 4">
    <name type="scientific">Geodia barretti</name>
    <name type="common">Barrett's horny sponge</name>
    <dbReference type="NCBI Taxonomy" id="519541"/>
    <lineage>
        <taxon>Eukaryota</taxon>
        <taxon>Metazoa</taxon>
        <taxon>Porifera</taxon>
        <taxon>Demospongiae</taxon>
        <taxon>Heteroscleromorpha</taxon>
        <taxon>Tetractinellida</taxon>
        <taxon>Astrophorina</taxon>
        <taxon>Geodiidae</taxon>
        <taxon>Geodia</taxon>
    </lineage>
</organism>
<sequence>CQRKLARGFIGTLIFVLVAFSPPRSFFYRQQKAEKRGGVWKKMSHSSGLRVFCLLCTFFSAALGDTYMHNPRGSNNRLNERSANRNNANRLFNSQNNNRGGYNAGDKDTGAFGSEQEIYYMKYWQSGQEEGTYLTVEWTNQHGCGGNEDTDPHKLNCNMVIQYMVMDYDPDETAEELDTNKFTRIRDGTSTQRQDFTQPSENTAEDNYQNSREGNVKVERGLHESYDYYADCTIRQRNQYLFAADQNLRGSTARFTRQNPNGNRNGYECPEERDYYPYWHPTPWRDIAVLTDNTTLCNFYKNESFNVKPRGICRGQKFGDEAGGRPYSPHNNQEDCEGDEDEENPGVWFTEYAYIDISSAANQRACEAEMASTGDGLRRVWSPPSYDVPAQCLVLPGPPECQQVGWTRVNHLGNGREGTPLNYTWRLPYFPSGKNKIAVLRIRYNISTDDYDPWRTNSSYNENLPDRTVFRIRSPITQKPYVHIGATPNKRSVSPSTPQFGRPSRTEATFRTPTRSLLTNSEARSCEILNLNVRGKRGNIVQTLPAVEYDFFPNRFTVTEAMSPCAVDRI</sequence>
<dbReference type="PANTHER" id="PTHR35170">
    <property type="entry name" value="PROTEIN DD3-3"/>
    <property type="match status" value="1"/>
</dbReference>
<keyword evidence="4" id="KW-1185">Reference proteome</keyword>
<keyword evidence="2" id="KW-0472">Membrane</keyword>